<dbReference type="EMBL" id="CDNC01000010">
    <property type="protein sequence ID" value="CEM61385.1"/>
    <property type="molecule type" value="Genomic_DNA"/>
</dbReference>
<gene>
    <name evidence="4" type="ORF">FUT82_13650</name>
    <name evidence="3" type="ORF">TPHV1_180050</name>
</gene>
<dbReference type="RefSeq" id="WP_052335658.1">
    <property type="nucleotide sequence ID" value="NZ_CDNC01000010.1"/>
</dbReference>
<dbReference type="EMBL" id="CP042817">
    <property type="protein sequence ID" value="QEJ98935.1"/>
    <property type="molecule type" value="Genomic_DNA"/>
</dbReference>
<dbReference type="Proteomes" id="UP000042527">
    <property type="component" value="Unassembled WGS sequence"/>
</dbReference>
<organism evidence="3 5">
    <name type="scientific">Treponema phagedenis</name>
    <dbReference type="NCBI Taxonomy" id="162"/>
    <lineage>
        <taxon>Bacteria</taxon>
        <taxon>Pseudomonadati</taxon>
        <taxon>Spirochaetota</taxon>
        <taxon>Spirochaetia</taxon>
        <taxon>Spirochaetales</taxon>
        <taxon>Treponemataceae</taxon>
        <taxon>Treponema</taxon>
    </lineage>
</organism>
<accession>A0A0B7GWN1</accession>
<proteinExistence type="predicted"/>
<dbReference type="AlphaFoldDB" id="A0A0B7GWN1"/>
<reference evidence="4 6" key="3">
    <citation type="submission" date="2019-08" db="EMBL/GenBank/DDBJ databases">
        <authorList>
            <person name="Kuhnert P."/>
        </authorList>
    </citation>
    <scope>NUCLEOTIDE SEQUENCE [LARGE SCALE GENOMIC DNA]</scope>
    <source>
        <strain evidence="4 6">B36.5</strain>
    </source>
</reference>
<sequence length="266" mass="30046">MYKIFAVMICIGSFTCLYAKGNADAIPAKEFFDIAESYEELKKYDKAIEYYALVAKTKEFKNAAEYSIARVYGLQKNWSASAAILKKQHKAAPENIQIATAYAYALAASGQNKQALAMYKSLYDSDTENPEKAMNYVRMLIGTKNYTEAEDLLKTLTKEFEGSEEIKTLHELSEKLEALKNPPKEKKEDSKDKKQDEQKPDSDIKQKTEKTSSESNPHDAQKSGKQDKEKQNAAVNKKQDKNAPAIESNQKQEDKKPALDADKKKE</sequence>
<dbReference type="Gene3D" id="1.25.40.10">
    <property type="entry name" value="Tetratricopeptide repeat domain"/>
    <property type="match status" value="1"/>
</dbReference>
<evidence type="ECO:0000313" key="5">
    <source>
        <dbReference type="Proteomes" id="UP000042527"/>
    </source>
</evidence>
<feature type="compositionally biased region" description="Basic and acidic residues" evidence="1">
    <location>
        <begin position="250"/>
        <end position="266"/>
    </location>
</feature>
<dbReference type="GeneID" id="57753960"/>
<reference evidence="3" key="2">
    <citation type="submission" date="2015-01" db="EMBL/GenBank/DDBJ databases">
        <authorList>
            <person name="Xiang T."/>
            <person name="Song Y."/>
            <person name="Huang L."/>
            <person name="Wang B."/>
            <person name="Wu P."/>
        </authorList>
    </citation>
    <scope>NUCLEOTIDE SEQUENCE [LARGE SCALE GENOMIC DNA]</scope>
    <source>
        <strain evidence="3">V1</strain>
    </source>
</reference>
<dbReference type="OrthoDB" id="363170at2"/>
<evidence type="ECO:0000256" key="2">
    <source>
        <dbReference type="SAM" id="SignalP"/>
    </source>
</evidence>
<name>A0A0B7GWN1_TREPH</name>
<dbReference type="InterPro" id="IPR011990">
    <property type="entry name" value="TPR-like_helical_dom_sf"/>
</dbReference>
<protein>
    <submittedName>
        <fullName evidence="4">Tetratricopeptide repeat protein</fullName>
    </submittedName>
</protein>
<reference evidence="5" key="1">
    <citation type="submission" date="2015-01" db="EMBL/GenBank/DDBJ databases">
        <authorList>
            <person name="Manzoor Shahid"/>
            <person name="Zubair Saima"/>
        </authorList>
    </citation>
    <scope>NUCLEOTIDE SEQUENCE [LARGE SCALE GENOMIC DNA]</scope>
    <source>
        <strain evidence="5">V1</strain>
    </source>
</reference>
<feature type="chain" id="PRO_5041521679" evidence="2">
    <location>
        <begin position="20"/>
        <end position="266"/>
    </location>
</feature>
<evidence type="ECO:0000313" key="6">
    <source>
        <dbReference type="Proteomes" id="UP000323594"/>
    </source>
</evidence>
<keyword evidence="2" id="KW-0732">Signal</keyword>
<evidence type="ECO:0000256" key="1">
    <source>
        <dbReference type="SAM" id="MobiDB-lite"/>
    </source>
</evidence>
<dbReference type="Proteomes" id="UP000323594">
    <property type="component" value="Chromosome"/>
</dbReference>
<feature type="compositionally biased region" description="Basic and acidic residues" evidence="1">
    <location>
        <begin position="174"/>
        <end position="241"/>
    </location>
</feature>
<dbReference type="Pfam" id="PF14559">
    <property type="entry name" value="TPR_19"/>
    <property type="match status" value="1"/>
</dbReference>
<keyword evidence="5" id="KW-1185">Reference proteome</keyword>
<feature type="region of interest" description="Disordered" evidence="1">
    <location>
        <begin position="174"/>
        <end position="266"/>
    </location>
</feature>
<feature type="signal peptide" evidence="2">
    <location>
        <begin position="1"/>
        <end position="19"/>
    </location>
</feature>
<evidence type="ECO:0000313" key="3">
    <source>
        <dbReference type="EMBL" id="CEM61385.1"/>
    </source>
</evidence>
<evidence type="ECO:0000313" key="4">
    <source>
        <dbReference type="EMBL" id="QEJ98935.1"/>
    </source>
</evidence>
<dbReference type="SUPFAM" id="SSF48452">
    <property type="entry name" value="TPR-like"/>
    <property type="match status" value="1"/>
</dbReference>